<gene>
    <name evidence="2" type="ORF">HLUCCX10_12395</name>
</gene>
<sequence>MKKTFLFIAFISLSLTSLKAQDNPETLFDGKLSFSNLGVFVDPGFQATRVAGENTGYFLFRGGVTFGDKLSLGGFYGQMVNDIRPASFENILPAGAHVDSYQAGGFIEYTLQASKMVHLTFPLAFGLMELEIDDDGRDFDYEETKTFFVEPGTQVEVNLHRFARLHAGVGYRVMAGSIEDFPGVPEAGNALTFQIGLKMGVFNFNQLKNR</sequence>
<dbReference type="OrthoDB" id="825661at2"/>
<name>A0A0P7XE34_9BACT</name>
<proteinExistence type="predicted"/>
<dbReference type="AlphaFoldDB" id="A0A0P7XE34"/>
<protein>
    <recommendedName>
        <fullName evidence="4">Outer membrane protein beta-barrel domain-containing protein</fullName>
    </recommendedName>
</protein>
<dbReference type="STRING" id="1305737.GCA_000526355_01634"/>
<dbReference type="PATRIC" id="fig|1305737.6.peg.3116"/>
<evidence type="ECO:0008006" key="4">
    <source>
        <dbReference type="Google" id="ProtNLM"/>
    </source>
</evidence>
<feature type="chain" id="PRO_5006145269" description="Outer membrane protein beta-barrel domain-containing protein" evidence="1">
    <location>
        <begin position="21"/>
        <end position="210"/>
    </location>
</feature>
<comment type="caution">
    <text evidence="2">The sequence shown here is derived from an EMBL/GenBank/DDBJ whole genome shotgun (WGS) entry which is preliminary data.</text>
</comment>
<organism evidence="2 3">
    <name type="scientific">Algoriphagus marincola HL-49</name>
    <dbReference type="NCBI Taxonomy" id="1305737"/>
    <lineage>
        <taxon>Bacteria</taxon>
        <taxon>Pseudomonadati</taxon>
        <taxon>Bacteroidota</taxon>
        <taxon>Cytophagia</taxon>
        <taxon>Cytophagales</taxon>
        <taxon>Cyclobacteriaceae</taxon>
        <taxon>Algoriphagus</taxon>
    </lineage>
</organism>
<feature type="signal peptide" evidence="1">
    <location>
        <begin position="1"/>
        <end position="20"/>
    </location>
</feature>
<dbReference type="EMBL" id="LJXT01000083">
    <property type="protein sequence ID" value="KPQ13671.1"/>
    <property type="molecule type" value="Genomic_DNA"/>
</dbReference>
<evidence type="ECO:0000256" key="1">
    <source>
        <dbReference type="SAM" id="SignalP"/>
    </source>
</evidence>
<reference evidence="2 3" key="1">
    <citation type="submission" date="2015-09" db="EMBL/GenBank/DDBJ databases">
        <title>Identification and resolution of microdiversity through metagenomic sequencing of parallel consortia.</title>
        <authorList>
            <person name="Nelson W.C."/>
            <person name="Romine M.F."/>
            <person name="Lindemann S.R."/>
        </authorList>
    </citation>
    <scope>NUCLEOTIDE SEQUENCE [LARGE SCALE GENOMIC DNA]</scope>
    <source>
        <strain evidence="2">HL-49</strain>
    </source>
</reference>
<evidence type="ECO:0000313" key="2">
    <source>
        <dbReference type="EMBL" id="KPQ13671.1"/>
    </source>
</evidence>
<keyword evidence="1" id="KW-0732">Signal</keyword>
<evidence type="ECO:0000313" key="3">
    <source>
        <dbReference type="Proteomes" id="UP000050421"/>
    </source>
</evidence>
<accession>A0A0P7XE34</accession>
<dbReference type="Proteomes" id="UP000050421">
    <property type="component" value="Unassembled WGS sequence"/>
</dbReference>